<dbReference type="OrthoDB" id="1306371at2759"/>
<feature type="compositionally biased region" description="Polar residues" evidence="1">
    <location>
        <begin position="140"/>
        <end position="155"/>
    </location>
</feature>
<comment type="caution">
    <text evidence="3">The sequence shown here is derived from an EMBL/GenBank/DDBJ whole genome shotgun (WGS) entry which is preliminary data.</text>
</comment>
<feature type="compositionally biased region" description="Polar residues" evidence="1">
    <location>
        <begin position="45"/>
        <end position="54"/>
    </location>
</feature>
<keyword evidence="4" id="KW-1185">Reference proteome</keyword>
<feature type="region of interest" description="Disordered" evidence="1">
    <location>
        <begin position="42"/>
        <end position="64"/>
    </location>
</feature>
<sequence length="295" mass="33414">MADPSPRVISALFLLAIFSVQIHARESQFFSKVSAAVATPSTTTINNNNAQDKTLPTKEDEELSKQDLDPAFIRDNQNGYGLYGPESTQFPTTTKLAGAPYTTTTYQPYKTQNQNQESSTNYPTDTTTTTTTTKPNTKYYSNNAYEEEQQQNFGETSLEESGYTSTGNQNGNNYYYSGANGYSNDEKLGMSDTRYLEKGKYYYDVKNENRNLNPNQYQLQNSRNNYNTGGYYSNNNENSKYEYDNSMQKYDSQDGFGESKEEQLSGLCSAGHQLVLFREGIEQYSCFLHQRSSFS</sequence>
<name>A0A9Q1AG39_SALPP</name>
<gene>
    <name evidence="3" type="ORF">OIU79_020697</name>
</gene>
<feature type="region of interest" description="Disordered" evidence="1">
    <location>
        <begin position="111"/>
        <end position="170"/>
    </location>
</feature>
<feature type="chain" id="PRO_5040410846" evidence="2">
    <location>
        <begin position="25"/>
        <end position="295"/>
    </location>
</feature>
<evidence type="ECO:0000256" key="1">
    <source>
        <dbReference type="SAM" id="MobiDB-lite"/>
    </source>
</evidence>
<protein>
    <submittedName>
        <fullName evidence="3">E6-LIKE PROTEIN</fullName>
    </submittedName>
</protein>
<reference evidence="3" key="2">
    <citation type="journal article" date="2023" name="Int. J. Mol. Sci.">
        <title>De Novo Assembly and Annotation of 11 Diverse Shrub Willow (Salix) Genomes Reveals Novel Gene Organization in Sex-Linked Regions.</title>
        <authorList>
            <person name="Hyden B."/>
            <person name="Feng K."/>
            <person name="Yates T.B."/>
            <person name="Jawdy S."/>
            <person name="Cereghino C."/>
            <person name="Smart L.B."/>
            <person name="Muchero W."/>
        </authorList>
    </citation>
    <scope>NUCLEOTIDE SEQUENCE</scope>
    <source>
        <tissue evidence="3">Shoot tip</tissue>
    </source>
</reference>
<feature type="compositionally biased region" description="Low complexity" evidence="1">
    <location>
        <begin position="111"/>
        <end position="139"/>
    </location>
</feature>
<feature type="compositionally biased region" description="Low complexity" evidence="1">
    <location>
        <begin position="161"/>
        <end position="170"/>
    </location>
</feature>
<evidence type="ECO:0000313" key="3">
    <source>
        <dbReference type="EMBL" id="KAJ6769887.1"/>
    </source>
</evidence>
<dbReference type="EMBL" id="JAPFFK010000003">
    <property type="protein sequence ID" value="KAJ6769887.1"/>
    <property type="molecule type" value="Genomic_DNA"/>
</dbReference>
<evidence type="ECO:0000256" key="2">
    <source>
        <dbReference type="SAM" id="SignalP"/>
    </source>
</evidence>
<dbReference type="Proteomes" id="UP001151532">
    <property type="component" value="Chromosome 11"/>
</dbReference>
<organism evidence="3 4">
    <name type="scientific">Salix purpurea</name>
    <name type="common">Purple osier willow</name>
    <dbReference type="NCBI Taxonomy" id="77065"/>
    <lineage>
        <taxon>Eukaryota</taxon>
        <taxon>Viridiplantae</taxon>
        <taxon>Streptophyta</taxon>
        <taxon>Embryophyta</taxon>
        <taxon>Tracheophyta</taxon>
        <taxon>Spermatophyta</taxon>
        <taxon>Magnoliopsida</taxon>
        <taxon>eudicotyledons</taxon>
        <taxon>Gunneridae</taxon>
        <taxon>Pentapetalae</taxon>
        <taxon>rosids</taxon>
        <taxon>fabids</taxon>
        <taxon>Malpighiales</taxon>
        <taxon>Salicaceae</taxon>
        <taxon>Saliceae</taxon>
        <taxon>Salix</taxon>
    </lineage>
</organism>
<dbReference type="PANTHER" id="PTHR35274">
    <property type="entry name" value="E6-LIKE PROTEIN"/>
    <property type="match status" value="1"/>
</dbReference>
<reference evidence="3" key="1">
    <citation type="submission" date="2022-11" db="EMBL/GenBank/DDBJ databases">
        <authorList>
            <person name="Hyden B.L."/>
            <person name="Feng K."/>
            <person name="Yates T."/>
            <person name="Jawdy S."/>
            <person name="Smart L.B."/>
            <person name="Muchero W."/>
        </authorList>
    </citation>
    <scope>NUCLEOTIDE SEQUENCE</scope>
    <source>
        <tissue evidence="3">Shoot tip</tissue>
    </source>
</reference>
<dbReference type="PANTHER" id="PTHR35274:SF2">
    <property type="entry name" value="E6-LIKE PROTEIN"/>
    <property type="match status" value="1"/>
</dbReference>
<proteinExistence type="predicted"/>
<accession>A0A9Q1AG39</accession>
<dbReference type="AlphaFoldDB" id="A0A9Q1AG39"/>
<dbReference type="InterPro" id="IPR040290">
    <property type="entry name" value="Prot_E6-like"/>
</dbReference>
<evidence type="ECO:0000313" key="4">
    <source>
        <dbReference type="Proteomes" id="UP001151532"/>
    </source>
</evidence>
<keyword evidence="2" id="KW-0732">Signal</keyword>
<feature type="signal peptide" evidence="2">
    <location>
        <begin position="1"/>
        <end position="24"/>
    </location>
</feature>
<feature type="compositionally biased region" description="Basic and acidic residues" evidence="1">
    <location>
        <begin position="55"/>
        <end position="64"/>
    </location>
</feature>